<protein>
    <submittedName>
        <fullName evidence="1">Hypp851 protein</fullName>
    </submittedName>
</protein>
<dbReference type="AlphaFoldDB" id="A0A8J9YRK5"/>
<evidence type="ECO:0000313" key="1">
    <source>
        <dbReference type="EMBL" id="CAH1233933.1"/>
    </source>
</evidence>
<accession>A0A8J9YRK5</accession>
<dbReference type="Proteomes" id="UP000838412">
    <property type="component" value="Chromosome 1"/>
</dbReference>
<dbReference type="EMBL" id="OV696686">
    <property type="protein sequence ID" value="CAH1233933.1"/>
    <property type="molecule type" value="Genomic_DNA"/>
</dbReference>
<reference evidence="1" key="1">
    <citation type="submission" date="2022-01" db="EMBL/GenBank/DDBJ databases">
        <authorList>
            <person name="Braso-Vives M."/>
        </authorList>
    </citation>
    <scope>NUCLEOTIDE SEQUENCE</scope>
</reference>
<proteinExistence type="predicted"/>
<evidence type="ECO:0000313" key="2">
    <source>
        <dbReference type="Proteomes" id="UP000838412"/>
    </source>
</evidence>
<name>A0A8J9YRK5_BRALA</name>
<keyword evidence="2" id="KW-1185">Reference proteome</keyword>
<sequence>MSQSQLAEGRGEYLGTWAGCSVTPPLVHDGPVEVVSLETRSRTAAIRDHTGTFLRPMAAPRSHDTPTVSEEISHDLLRCVP</sequence>
<gene>
    <name evidence="1" type="primary">Hypp851</name>
    <name evidence="1" type="ORF">BLAG_LOCUS2519</name>
</gene>
<organism evidence="1 2">
    <name type="scientific">Branchiostoma lanceolatum</name>
    <name type="common">Common lancelet</name>
    <name type="synonym">Amphioxus lanceolatum</name>
    <dbReference type="NCBI Taxonomy" id="7740"/>
    <lineage>
        <taxon>Eukaryota</taxon>
        <taxon>Metazoa</taxon>
        <taxon>Chordata</taxon>
        <taxon>Cephalochordata</taxon>
        <taxon>Leptocardii</taxon>
        <taxon>Amphioxiformes</taxon>
        <taxon>Branchiostomatidae</taxon>
        <taxon>Branchiostoma</taxon>
    </lineage>
</organism>